<dbReference type="InterPro" id="IPR010987">
    <property type="entry name" value="Glutathione-S-Trfase_C-like"/>
</dbReference>
<dbReference type="GO" id="GO:0016740">
    <property type="term" value="F:transferase activity"/>
    <property type="evidence" value="ECO:0007669"/>
    <property type="project" value="UniProtKB-KW"/>
</dbReference>
<evidence type="ECO:0000259" key="2">
    <source>
        <dbReference type="PROSITE" id="PS50404"/>
    </source>
</evidence>
<feature type="domain" description="GST N-terminal" evidence="2">
    <location>
        <begin position="14"/>
        <end position="93"/>
    </location>
</feature>
<dbReference type="Pfam" id="PF00043">
    <property type="entry name" value="GST_C"/>
    <property type="match status" value="1"/>
</dbReference>
<name>A0A2W5MQ70_ANCNO</name>
<evidence type="ECO:0000256" key="1">
    <source>
        <dbReference type="RuleBase" id="RU003494"/>
    </source>
</evidence>
<dbReference type="Pfam" id="PF02798">
    <property type="entry name" value="GST_N"/>
    <property type="match status" value="1"/>
</dbReference>
<dbReference type="InterPro" id="IPR004046">
    <property type="entry name" value="GST_C"/>
</dbReference>
<proteinExistence type="inferred from homology"/>
<comment type="similarity">
    <text evidence="1">Belongs to the GST superfamily.</text>
</comment>
<organism evidence="4 5">
    <name type="scientific">Ancylobacter novellus</name>
    <name type="common">Thiobacillus novellus</name>
    <dbReference type="NCBI Taxonomy" id="921"/>
    <lineage>
        <taxon>Bacteria</taxon>
        <taxon>Pseudomonadati</taxon>
        <taxon>Pseudomonadota</taxon>
        <taxon>Alphaproteobacteria</taxon>
        <taxon>Hyphomicrobiales</taxon>
        <taxon>Xanthobacteraceae</taxon>
        <taxon>Ancylobacter</taxon>
    </lineage>
</organism>
<dbReference type="SUPFAM" id="SSF52833">
    <property type="entry name" value="Thioredoxin-like"/>
    <property type="match status" value="1"/>
</dbReference>
<dbReference type="PROSITE" id="PS50405">
    <property type="entry name" value="GST_CTER"/>
    <property type="match status" value="1"/>
</dbReference>
<dbReference type="Gene3D" id="3.40.30.10">
    <property type="entry name" value="Glutaredoxin"/>
    <property type="match status" value="1"/>
</dbReference>
<dbReference type="InterPro" id="IPR036282">
    <property type="entry name" value="Glutathione-S-Trfase_C_sf"/>
</dbReference>
<dbReference type="PANTHER" id="PTHR44051">
    <property type="entry name" value="GLUTATHIONE S-TRANSFERASE-RELATED"/>
    <property type="match status" value="1"/>
</dbReference>
<dbReference type="CDD" id="cd03046">
    <property type="entry name" value="GST_N_GTT1_like"/>
    <property type="match status" value="1"/>
</dbReference>
<dbReference type="SFLD" id="SFLDG00358">
    <property type="entry name" value="Main_(cytGST)"/>
    <property type="match status" value="1"/>
</dbReference>
<protein>
    <submittedName>
        <fullName evidence="4">Glutathione S-transferase</fullName>
    </submittedName>
</protein>
<dbReference type="FunFam" id="3.40.30.10:FF:000331">
    <property type="entry name" value="Glutathione S-transferase"/>
    <property type="match status" value="1"/>
</dbReference>
<reference evidence="4 5" key="1">
    <citation type="submission" date="2017-08" db="EMBL/GenBank/DDBJ databases">
        <title>Infants hospitalized years apart are colonized by the same room-sourced microbial strains.</title>
        <authorList>
            <person name="Brooks B."/>
            <person name="Olm M.R."/>
            <person name="Firek B.A."/>
            <person name="Baker R."/>
            <person name="Thomas B.C."/>
            <person name="Morowitz M.J."/>
            <person name="Banfield J.F."/>
        </authorList>
    </citation>
    <scope>NUCLEOTIDE SEQUENCE [LARGE SCALE GENOMIC DNA]</scope>
    <source>
        <strain evidence="4">S2_005_003_R2_43</strain>
    </source>
</reference>
<sequence length="223" mass="25033">MPVDQNAAVEITAFRWVPDLAKGLVRDLRVRWALEEAGVAYRERLLDAREARPEGYLREQPFGQVPTYEDAEARMFESAAIALHVAEGCDALLPRDAAARARAKSWALAAVNSVEIAINPLLDCDLFHAGEAWAKARRPEAERFLRGRLAHLSDWLGGRDFLEERFTVADLLMTTVLRELRHTDLVAERENLAAYVARCEARPAFAQSLADHMAAFEQPRRAA</sequence>
<evidence type="ECO:0000313" key="4">
    <source>
        <dbReference type="EMBL" id="PZQ15760.1"/>
    </source>
</evidence>
<dbReference type="AlphaFoldDB" id="A0A2W5MQ70"/>
<evidence type="ECO:0000259" key="3">
    <source>
        <dbReference type="PROSITE" id="PS50405"/>
    </source>
</evidence>
<dbReference type="SUPFAM" id="SSF47616">
    <property type="entry name" value="GST C-terminal domain-like"/>
    <property type="match status" value="1"/>
</dbReference>
<dbReference type="CDD" id="cd03207">
    <property type="entry name" value="GST_C_8"/>
    <property type="match status" value="1"/>
</dbReference>
<dbReference type="EMBL" id="QFPN01000004">
    <property type="protein sequence ID" value="PZQ15760.1"/>
    <property type="molecule type" value="Genomic_DNA"/>
</dbReference>
<dbReference type="SFLD" id="SFLDS00019">
    <property type="entry name" value="Glutathione_Transferase_(cytos"/>
    <property type="match status" value="1"/>
</dbReference>
<dbReference type="InterPro" id="IPR040079">
    <property type="entry name" value="Glutathione_S-Trfase"/>
</dbReference>
<dbReference type="Proteomes" id="UP000249577">
    <property type="component" value="Unassembled WGS sequence"/>
</dbReference>
<dbReference type="InterPro" id="IPR004045">
    <property type="entry name" value="Glutathione_S-Trfase_N"/>
</dbReference>
<dbReference type="InterPro" id="IPR036249">
    <property type="entry name" value="Thioredoxin-like_sf"/>
</dbReference>
<gene>
    <name evidence="4" type="ORF">DI565_07875</name>
</gene>
<keyword evidence="4" id="KW-0808">Transferase</keyword>
<dbReference type="PANTHER" id="PTHR44051:SF8">
    <property type="entry name" value="GLUTATHIONE S-TRANSFERASE GSTA"/>
    <property type="match status" value="1"/>
</dbReference>
<dbReference type="PROSITE" id="PS50404">
    <property type="entry name" value="GST_NTER"/>
    <property type="match status" value="1"/>
</dbReference>
<accession>A0A2W5MQ70</accession>
<feature type="domain" description="GST C-terminal" evidence="3">
    <location>
        <begin position="96"/>
        <end position="223"/>
    </location>
</feature>
<comment type="caution">
    <text evidence="4">The sequence shown here is derived from an EMBL/GenBank/DDBJ whole genome shotgun (WGS) entry which is preliminary data.</text>
</comment>
<dbReference type="Gene3D" id="1.20.1050.10">
    <property type="match status" value="1"/>
</dbReference>
<evidence type="ECO:0000313" key="5">
    <source>
        <dbReference type="Proteomes" id="UP000249577"/>
    </source>
</evidence>